<gene>
    <name evidence="1" type="ORF">PDMSB3_0219</name>
</gene>
<keyword evidence="2" id="KW-1185">Reference proteome</keyword>
<reference evidence="1 2" key="1">
    <citation type="submission" date="2019-08" db="EMBL/GenBank/DDBJ databases">
        <authorList>
            <person name="Herpell B J."/>
        </authorList>
    </citation>
    <scope>NUCLEOTIDE SEQUENCE [LARGE SCALE GENOMIC DNA]</scope>
    <source>
        <strain evidence="2">Msb3</strain>
    </source>
</reference>
<evidence type="ECO:0000313" key="2">
    <source>
        <dbReference type="Proteomes" id="UP000325811"/>
    </source>
</evidence>
<dbReference type="RefSeq" id="WP_007179612.1">
    <property type="nucleotide sequence ID" value="NZ_LR699553.1"/>
</dbReference>
<dbReference type="EMBL" id="LR699553">
    <property type="protein sequence ID" value="VVD26681.1"/>
    <property type="molecule type" value="Genomic_DNA"/>
</dbReference>
<dbReference type="KEGG" id="pdio:PDMSB3_0219"/>
<dbReference type="Proteomes" id="UP000325811">
    <property type="component" value="Chromosome I"/>
</dbReference>
<protein>
    <submittedName>
        <fullName evidence="1">Uncharacterized protein</fullName>
    </submittedName>
</protein>
<sequence>MQTQVIAMPISRSSRADAAPTSLPTLPDVFADLAPFAPVWALDTETKRNMQRHAASMDEIKAFGDAILPRVDDIVAYLNGFALDALPPDCAVLMQMLLSLAEIAPALEFYGQQAVIDGYDPRRFVASETFVMRPPL</sequence>
<name>A0A5Q4YSE7_9BURK</name>
<proteinExistence type="predicted"/>
<evidence type="ECO:0000313" key="1">
    <source>
        <dbReference type="EMBL" id="VVD26681.1"/>
    </source>
</evidence>
<dbReference type="AlphaFoldDB" id="A0A5Q4YSE7"/>
<accession>A0A5Q4YSE7</accession>
<organism evidence="1 2">
    <name type="scientific">Paraburkholderia dioscoreae</name>
    <dbReference type="NCBI Taxonomy" id="2604047"/>
    <lineage>
        <taxon>Bacteria</taxon>
        <taxon>Pseudomonadati</taxon>
        <taxon>Pseudomonadota</taxon>
        <taxon>Betaproteobacteria</taxon>
        <taxon>Burkholderiales</taxon>
        <taxon>Burkholderiaceae</taxon>
        <taxon>Paraburkholderia</taxon>
    </lineage>
</organism>